<evidence type="ECO:0000313" key="8">
    <source>
        <dbReference type="Proteomes" id="UP000824223"/>
    </source>
</evidence>
<dbReference type="NCBIfam" id="TIGR02033">
    <property type="entry name" value="D-hydantoinase"/>
    <property type="match status" value="1"/>
</dbReference>
<dbReference type="SUPFAM" id="SSF51338">
    <property type="entry name" value="Composite domain of metallo-dependent hydrolases"/>
    <property type="match status" value="1"/>
</dbReference>
<evidence type="ECO:0000256" key="4">
    <source>
        <dbReference type="ARBA" id="ARBA00022801"/>
    </source>
</evidence>
<feature type="modified residue" description="N6-carboxylysine" evidence="5">
    <location>
        <position position="149"/>
    </location>
</feature>
<comment type="cofactor">
    <cofactor evidence="1">
        <name>Zn(2+)</name>
        <dbReference type="ChEBI" id="CHEBI:29105"/>
    </cofactor>
</comment>
<dbReference type="EC" id="3.5.2.2" evidence="7"/>
<dbReference type="GO" id="GO:0005829">
    <property type="term" value="C:cytosol"/>
    <property type="evidence" value="ECO:0007669"/>
    <property type="project" value="TreeGrafter"/>
</dbReference>
<keyword evidence="4 7" id="KW-0378">Hydrolase</keyword>
<dbReference type="GO" id="GO:0046872">
    <property type="term" value="F:metal ion binding"/>
    <property type="evidence" value="ECO:0007669"/>
    <property type="project" value="UniProtKB-KW"/>
</dbReference>
<dbReference type="AlphaFoldDB" id="A0A9D2H9Q6"/>
<dbReference type="InterPro" id="IPR032466">
    <property type="entry name" value="Metal_Hydrolase"/>
</dbReference>
<accession>A0A9D2H9Q6</accession>
<dbReference type="SUPFAM" id="SSF51556">
    <property type="entry name" value="Metallo-dependent hydrolases"/>
    <property type="match status" value="1"/>
</dbReference>
<evidence type="ECO:0000256" key="2">
    <source>
        <dbReference type="ARBA" id="ARBA00008829"/>
    </source>
</evidence>
<dbReference type="InterPro" id="IPR050378">
    <property type="entry name" value="Metallo-dep_Hydrolases_sf"/>
</dbReference>
<evidence type="ECO:0000259" key="6">
    <source>
        <dbReference type="Pfam" id="PF01979"/>
    </source>
</evidence>
<comment type="similarity">
    <text evidence="2">Belongs to the metallo-dependent hydrolases superfamily. Hydantoinase/dihydropyrimidinase family.</text>
</comment>
<dbReference type="InterPro" id="IPR011059">
    <property type="entry name" value="Metal-dep_hydrolase_composite"/>
</dbReference>
<protein>
    <submittedName>
        <fullName evidence="7">Dihydropyrimidinase</fullName>
        <ecNumber evidence="7">3.5.2.2</ecNumber>
    </submittedName>
</protein>
<name>A0A9D2H9Q6_9FIRM</name>
<dbReference type="PANTHER" id="PTHR11647:SF1">
    <property type="entry name" value="COLLAPSIN RESPONSE MEDIATOR PROTEIN"/>
    <property type="match status" value="1"/>
</dbReference>
<dbReference type="Gene3D" id="3.20.20.140">
    <property type="entry name" value="Metal-dependent hydrolases"/>
    <property type="match status" value="1"/>
</dbReference>
<evidence type="ECO:0000256" key="5">
    <source>
        <dbReference type="PIRSR" id="PIRSR611778-50"/>
    </source>
</evidence>
<dbReference type="InterPro" id="IPR006680">
    <property type="entry name" value="Amidohydro-rel"/>
</dbReference>
<dbReference type="Gene3D" id="2.30.40.10">
    <property type="entry name" value="Urease, subunit C, domain 1"/>
    <property type="match status" value="1"/>
</dbReference>
<comment type="caution">
    <text evidence="7">The sequence shown here is derived from an EMBL/GenBank/DDBJ whole genome shotgun (WGS) entry which is preliminary data.</text>
</comment>
<proteinExistence type="inferred from homology"/>
<keyword evidence="3" id="KW-0479">Metal-binding</keyword>
<organism evidence="7 8">
    <name type="scientific">Candidatus Mediterraneibacter pullicola</name>
    <dbReference type="NCBI Taxonomy" id="2838682"/>
    <lineage>
        <taxon>Bacteria</taxon>
        <taxon>Bacillati</taxon>
        <taxon>Bacillota</taxon>
        <taxon>Clostridia</taxon>
        <taxon>Lachnospirales</taxon>
        <taxon>Lachnospiraceae</taxon>
        <taxon>Mediterraneibacter</taxon>
    </lineage>
</organism>
<dbReference type="EMBL" id="DXAK01000043">
    <property type="protein sequence ID" value="HJA07163.1"/>
    <property type="molecule type" value="Genomic_DNA"/>
</dbReference>
<gene>
    <name evidence="7" type="primary">hydA</name>
    <name evidence="7" type="ORF">H9798_08505</name>
</gene>
<dbReference type="PANTHER" id="PTHR11647">
    <property type="entry name" value="HYDRANTOINASE/DIHYDROPYRIMIDINASE FAMILY MEMBER"/>
    <property type="match status" value="1"/>
</dbReference>
<dbReference type="Proteomes" id="UP000824223">
    <property type="component" value="Unassembled WGS sequence"/>
</dbReference>
<dbReference type="InterPro" id="IPR011778">
    <property type="entry name" value="Hydantoinase/dihydroPyrase"/>
</dbReference>
<reference evidence="7" key="1">
    <citation type="journal article" date="2021" name="PeerJ">
        <title>Extensive microbial diversity within the chicken gut microbiome revealed by metagenomics and culture.</title>
        <authorList>
            <person name="Gilroy R."/>
            <person name="Ravi A."/>
            <person name="Getino M."/>
            <person name="Pursley I."/>
            <person name="Horton D.L."/>
            <person name="Alikhan N.F."/>
            <person name="Baker D."/>
            <person name="Gharbi K."/>
            <person name="Hall N."/>
            <person name="Watson M."/>
            <person name="Adriaenssens E.M."/>
            <person name="Foster-Nyarko E."/>
            <person name="Jarju S."/>
            <person name="Secka A."/>
            <person name="Antonio M."/>
            <person name="Oren A."/>
            <person name="Chaudhuri R.R."/>
            <person name="La Ragione R."/>
            <person name="Hildebrand F."/>
            <person name="Pallen M.J."/>
        </authorList>
    </citation>
    <scope>NUCLEOTIDE SEQUENCE</scope>
    <source>
        <strain evidence="7">ChiSjej2B20-11307</strain>
    </source>
</reference>
<evidence type="ECO:0000256" key="1">
    <source>
        <dbReference type="ARBA" id="ARBA00001947"/>
    </source>
</evidence>
<evidence type="ECO:0000256" key="3">
    <source>
        <dbReference type="ARBA" id="ARBA00022723"/>
    </source>
</evidence>
<evidence type="ECO:0000313" key="7">
    <source>
        <dbReference type="EMBL" id="HJA07163.1"/>
    </source>
</evidence>
<reference evidence="7" key="2">
    <citation type="submission" date="2021-04" db="EMBL/GenBank/DDBJ databases">
        <authorList>
            <person name="Gilroy R."/>
        </authorList>
    </citation>
    <scope>NUCLEOTIDE SEQUENCE</scope>
    <source>
        <strain evidence="7">ChiSjej2B20-11307</strain>
    </source>
</reference>
<dbReference type="FunFam" id="3.20.20.140:FF:000076">
    <property type="entry name" value="Dihydropyrimidinase like 2"/>
    <property type="match status" value="1"/>
</dbReference>
<sequence>MKRLFKGGTVISGEGMKKMDLLVKGEKILAVGEALEFKDAQIVDVRGKLLFPGFIDAHTHMALEVSNTVTADGFDTGTKAELAGGTTCIVDYATQYPGESLRRGLDNWHKKADGRSSCDYAFHLAITDWNEGISRELEEIVARETVSFKLYMTYDTMVDDETMYEILSRLKELGGIAGVHCENHGIIQARLKQLERMKGDRKDVSDYPWTRPKEAEAEAVHRLLTIAKCVDTPVIVVHLSTAAGYREILRAREAGQIVYVETCPQYLVMDEEKYSLGAEEARRYMIAPPLRKKKNQDVLWQALKEGRIQTIATDHCSFTKEQKMAGKDDFSRTPCGMPGAEERPALIWHFGVNEGRITPEQMCTYLAENPAKLYHLYPWKGALVPGADADIVVWNPDTEWTLSASAQQSACDYCPMEGTKIRGRAEQVYLRGILAAKNGKILVENAGSYVRHGAE</sequence>
<comment type="PTM">
    <text evidence="5">Carbamylation allows a single lysine to coordinate two divalent metal cations.</text>
</comment>
<dbReference type="GO" id="GO:0004157">
    <property type="term" value="F:dihydropyrimidinase activity"/>
    <property type="evidence" value="ECO:0007669"/>
    <property type="project" value="UniProtKB-EC"/>
</dbReference>
<dbReference type="Pfam" id="PF01979">
    <property type="entry name" value="Amidohydro_1"/>
    <property type="match status" value="1"/>
</dbReference>
<dbReference type="CDD" id="cd01314">
    <property type="entry name" value="D-HYD"/>
    <property type="match status" value="1"/>
</dbReference>
<feature type="domain" description="Amidohydrolase-related" evidence="6">
    <location>
        <begin position="50"/>
        <end position="403"/>
    </location>
</feature>